<name>A0A836B8W2_9CHLO</name>
<dbReference type="OrthoDB" id="1930127at2759"/>
<organism evidence="2 3">
    <name type="scientific">Chlamydomonas schloesseri</name>
    <dbReference type="NCBI Taxonomy" id="2026947"/>
    <lineage>
        <taxon>Eukaryota</taxon>
        <taxon>Viridiplantae</taxon>
        <taxon>Chlorophyta</taxon>
        <taxon>core chlorophytes</taxon>
        <taxon>Chlorophyceae</taxon>
        <taxon>CS clade</taxon>
        <taxon>Chlamydomonadales</taxon>
        <taxon>Chlamydomonadaceae</taxon>
        <taxon>Chlamydomonas</taxon>
    </lineage>
</organism>
<sequence>MVCPMRFVLVAISAVLAITAVVLSNRSSEGALKLSDSSKAQAAQEPRTARTSWKDGFYFVRDAFTGKYIYTQLVRYRGGARAA</sequence>
<evidence type="ECO:0000313" key="2">
    <source>
        <dbReference type="EMBL" id="KAG2450699.1"/>
    </source>
</evidence>
<feature type="chain" id="PRO_5033015910" evidence="1">
    <location>
        <begin position="25"/>
        <end position="83"/>
    </location>
</feature>
<dbReference type="AlphaFoldDB" id="A0A836B8W2"/>
<gene>
    <name evidence="2" type="ORF">HYH02_004537</name>
</gene>
<evidence type="ECO:0000313" key="3">
    <source>
        <dbReference type="Proteomes" id="UP000613740"/>
    </source>
</evidence>
<comment type="caution">
    <text evidence="2">The sequence shown here is derived from an EMBL/GenBank/DDBJ whole genome shotgun (WGS) entry which is preliminary data.</text>
</comment>
<feature type="signal peptide" evidence="1">
    <location>
        <begin position="1"/>
        <end position="24"/>
    </location>
</feature>
<keyword evidence="3" id="KW-1185">Reference proteome</keyword>
<dbReference type="PANTHER" id="PTHR34132">
    <property type="entry name" value="EMB|CAB87627.1-RELATED"/>
    <property type="match status" value="1"/>
</dbReference>
<accession>A0A836B8W2</accession>
<keyword evidence="1" id="KW-0732">Signal</keyword>
<protein>
    <submittedName>
        <fullName evidence="2">Uncharacterized protein</fullName>
    </submittedName>
</protein>
<dbReference type="PANTHER" id="PTHR34132:SF4">
    <property type="entry name" value="EXPRESSED PROTEIN"/>
    <property type="match status" value="1"/>
</dbReference>
<reference evidence="2" key="1">
    <citation type="journal article" date="2020" name="bioRxiv">
        <title>Comparative genomics of Chlamydomonas.</title>
        <authorList>
            <person name="Craig R.J."/>
            <person name="Hasan A.R."/>
            <person name="Ness R.W."/>
            <person name="Keightley P.D."/>
        </authorList>
    </citation>
    <scope>NUCLEOTIDE SEQUENCE</scope>
    <source>
        <strain evidence="2">CCAP 11/173</strain>
    </source>
</reference>
<dbReference type="EMBL" id="JAEHOD010000010">
    <property type="protein sequence ID" value="KAG2450699.1"/>
    <property type="molecule type" value="Genomic_DNA"/>
</dbReference>
<evidence type="ECO:0000256" key="1">
    <source>
        <dbReference type="SAM" id="SignalP"/>
    </source>
</evidence>
<proteinExistence type="predicted"/>
<dbReference type="Proteomes" id="UP000613740">
    <property type="component" value="Unassembled WGS sequence"/>
</dbReference>